<proteinExistence type="inferred from homology"/>
<name>A0A2I6S5D5_9RHOO</name>
<evidence type="ECO:0000313" key="4">
    <source>
        <dbReference type="Proteomes" id="UP000242205"/>
    </source>
</evidence>
<dbReference type="AlphaFoldDB" id="A0A2I6S5D5"/>
<dbReference type="RefSeq" id="WP_102246529.1">
    <property type="nucleotide sequence ID" value="NZ_CP025682.1"/>
</dbReference>
<sequence length="284" mass="31452">MAGTQRSILITGCSSGIGEAAARRMRERGWRVFATARGEVDVARLADEGFEALQLDLADSASIRRAVDAVLERTGGTLDALFNNGAYGQPGAVEDLTREVLREQLETNLLGTHELTCLVLPAMRAQGHGRIVHNSSILGFAALPYRGAYNCSKFALEGLADTLRLELHGSGIHVSLIEPGPIATRFRDNAYAAYERHIDSEASAHSAIYRVLERRLRGEAGKTPFTLPADAVVDKLVHALDSRRPRARYYVTFPTHLFGFLKRILPTRWMDWVLLRSTARERKE</sequence>
<dbReference type="InterPro" id="IPR020904">
    <property type="entry name" value="Sc_DH/Rdtase_CS"/>
</dbReference>
<evidence type="ECO:0000256" key="1">
    <source>
        <dbReference type="ARBA" id="ARBA00006484"/>
    </source>
</evidence>
<dbReference type="Gene3D" id="3.40.50.720">
    <property type="entry name" value="NAD(P)-binding Rossmann-like Domain"/>
    <property type="match status" value="1"/>
</dbReference>
<dbReference type="Proteomes" id="UP000242205">
    <property type="component" value="Chromosome"/>
</dbReference>
<dbReference type="GO" id="GO:0016491">
    <property type="term" value="F:oxidoreductase activity"/>
    <property type="evidence" value="ECO:0007669"/>
    <property type="project" value="UniProtKB-KW"/>
</dbReference>
<dbReference type="InterPro" id="IPR036291">
    <property type="entry name" value="NAD(P)-bd_dom_sf"/>
</dbReference>
<dbReference type="KEGG" id="atw:C0099_05585"/>
<dbReference type="PRINTS" id="PR00081">
    <property type="entry name" value="GDHRDH"/>
</dbReference>
<dbReference type="CDD" id="cd05374">
    <property type="entry name" value="17beta-HSD-like_SDR_c"/>
    <property type="match status" value="1"/>
</dbReference>
<dbReference type="PANTHER" id="PTHR44169">
    <property type="entry name" value="NADPH-DEPENDENT 1-ACYLDIHYDROXYACETONE PHOSPHATE REDUCTASE"/>
    <property type="match status" value="1"/>
</dbReference>
<comment type="similarity">
    <text evidence="1">Belongs to the short-chain dehydrogenases/reductases (SDR) family.</text>
</comment>
<reference evidence="3 4" key="1">
    <citation type="submission" date="2018-01" db="EMBL/GenBank/DDBJ databases">
        <authorList>
            <person name="Fu G.-Y."/>
        </authorList>
    </citation>
    <scope>NUCLEOTIDE SEQUENCE [LARGE SCALE GENOMIC DNA]</scope>
    <source>
        <strain evidence="3 4">SY39</strain>
    </source>
</reference>
<protein>
    <submittedName>
        <fullName evidence="3">Short-chain dehydrogenase</fullName>
    </submittedName>
</protein>
<dbReference type="EMBL" id="CP025682">
    <property type="protein sequence ID" value="AUN94459.1"/>
    <property type="molecule type" value="Genomic_DNA"/>
</dbReference>
<organism evidence="3 4">
    <name type="scientific">Pseudazoarcus pumilus</name>
    <dbReference type="NCBI Taxonomy" id="2067960"/>
    <lineage>
        <taxon>Bacteria</taxon>
        <taxon>Pseudomonadati</taxon>
        <taxon>Pseudomonadota</taxon>
        <taxon>Betaproteobacteria</taxon>
        <taxon>Rhodocyclales</taxon>
        <taxon>Zoogloeaceae</taxon>
        <taxon>Pseudazoarcus</taxon>
    </lineage>
</organism>
<dbReference type="NCBIfam" id="NF004649">
    <property type="entry name" value="PRK05993.1"/>
    <property type="match status" value="1"/>
</dbReference>
<evidence type="ECO:0000256" key="2">
    <source>
        <dbReference type="ARBA" id="ARBA00023002"/>
    </source>
</evidence>
<dbReference type="InterPro" id="IPR002347">
    <property type="entry name" value="SDR_fam"/>
</dbReference>
<dbReference type="SUPFAM" id="SSF51735">
    <property type="entry name" value="NAD(P)-binding Rossmann-fold domains"/>
    <property type="match status" value="1"/>
</dbReference>
<dbReference type="OrthoDB" id="9789083at2"/>
<evidence type="ECO:0000313" key="3">
    <source>
        <dbReference type="EMBL" id="AUN94459.1"/>
    </source>
</evidence>
<keyword evidence="2" id="KW-0560">Oxidoreductase</keyword>
<accession>A0A2I6S5D5</accession>
<dbReference type="PANTHER" id="PTHR44169:SF6">
    <property type="entry name" value="NADPH-DEPENDENT 1-ACYLDIHYDROXYACETONE PHOSPHATE REDUCTASE"/>
    <property type="match status" value="1"/>
</dbReference>
<dbReference type="Pfam" id="PF00106">
    <property type="entry name" value="adh_short"/>
    <property type="match status" value="1"/>
</dbReference>
<gene>
    <name evidence="3" type="ORF">C0099_05585</name>
</gene>
<dbReference type="PROSITE" id="PS00061">
    <property type="entry name" value="ADH_SHORT"/>
    <property type="match status" value="1"/>
</dbReference>
<keyword evidence="4" id="KW-1185">Reference proteome</keyword>